<gene>
    <name evidence="4" type="ORF">AMATHDRAFT_9069</name>
</gene>
<dbReference type="InterPro" id="IPR052240">
    <property type="entry name" value="SAP_domain_ribonucleoprotein"/>
</dbReference>
<proteinExistence type="predicted"/>
<dbReference type="PANTHER" id="PTHR46551">
    <property type="entry name" value="SAP DOMAIN-CONTAINING RIBONUCLEOPROTEIN"/>
    <property type="match status" value="1"/>
</dbReference>
<dbReference type="STRING" id="703135.A0A2A9N7L7"/>
<protein>
    <recommendedName>
        <fullName evidence="3">THO1-MOS11 C-terminal domain-containing protein</fullName>
    </recommendedName>
</protein>
<feature type="compositionally biased region" description="Basic and acidic residues" evidence="2">
    <location>
        <begin position="115"/>
        <end position="126"/>
    </location>
</feature>
<sequence length="249" mass="27323">MLPQSKLKSLKVVDLRNILSNASLNTPSRATKADLIARILDSSAALQAFYALYPSSSSQSPLESQSASTLPPDTFSSVREPIANSDITTLSDPDQADTSGAPASPTTATPTENDIVAHSDETEMDKHKRRAERFGTHITTTPDSQLADPELEKRKKRAERFGVPLIDSFKTLSANTEHGRRPSAKQSLGSTSRVTDDSEKLKARSERFGTNFNGSASRKRPAPESIDTEELEKRRRRAERFGTKLIPSR</sequence>
<dbReference type="AlphaFoldDB" id="A0A2A9N7L7"/>
<dbReference type="GO" id="GO:0016973">
    <property type="term" value="P:poly(A)+ mRNA export from nucleus"/>
    <property type="evidence" value="ECO:0007669"/>
    <property type="project" value="TreeGrafter"/>
</dbReference>
<keyword evidence="1" id="KW-0597">Phosphoprotein</keyword>
<dbReference type="Pfam" id="PF18592">
    <property type="entry name" value="Tho1_MOS11_C"/>
    <property type="match status" value="1"/>
</dbReference>
<keyword evidence="5" id="KW-1185">Reference proteome</keyword>
<feature type="region of interest" description="Disordered" evidence="2">
    <location>
        <begin position="57"/>
        <end position="249"/>
    </location>
</feature>
<name>A0A2A9N7L7_9AGAR</name>
<dbReference type="OrthoDB" id="445357at2759"/>
<feature type="compositionally biased region" description="Polar residues" evidence="2">
    <location>
        <begin position="184"/>
        <end position="193"/>
    </location>
</feature>
<dbReference type="InterPro" id="IPR040746">
    <property type="entry name" value="THO1_MOS11_C"/>
</dbReference>
<evidence type="ECO:0000259" key="3">
    <source>
        <dbReference type="Pfam" id="PF18592"/>
    </source>
</evidence>
<organism evidence="4 5">
    <name type="scientific">Amanita thiersii Skay4041</name>
    <dbReference type="NCBI Taxonomy" id="703135"/>
    <lineage>
        <taxon>Eukaryota</taxon>
        <taxon>Fungi</taxon>
        <taxon>Dikarya</taxon>
        <taxon>Basidiomycota</taxon>
        <taxon>Agaricomycotina</taxon>
        <taxon>Agaricomycetes</taxon>
        <taxon>Agaricomycetidae</taxon>
        <taxon>Agaricales</taxon>
        <taxon>Pluteineae</taxon>
        <taxon>Amanitaceae</taxon>
        <taxon>Amanita</taxon>
    </lineage>
</organism>
<feature type="compositionally biased region" description="Basic and acidic residues" evidence="2">
    <location>
        <begin position="194"/>
        <end position="207"/>
    </location>
</feature>
<dbReference type="Proteomes" id="UP000242287">
    <property type="component" value="Unassembled WGS sequence"/>
</dbReference>
<feature type="compositionally biased region" description="Low complexity" evidence="2">
    <location>
        <begin position="98"/>
        <end position="111"/>
    </location>
</feature>
<accession>A0A2A9N7L7</accession>
<dbReference type="PANTHER" id="PTHR46551:SF1">
    <property type="entry name" value="SAP DOMAIN-CONTAINING RIBONUCLEOPROTEIN"/>
    <property type="match status" value="1"/>
</dbReference>
<dbReference type="GO" id="GO:0005634">
    <property type="term" value="C:nucleus"/>
    <property type="evidence" value="ECO:0007669"/>
    <property type="project" value="TreeGrafter"/>
</dbReference>
<reference evidence="4 5" key="1">
    <citation type="submission" date="2014-02" db="EMBL/GenBank/DDBJ databases">
        <title>Transposable element dynamics among asymbiotic and ectomycorrhizal Amanita fungi.</title>
        <authorList>
            <consortium name="DOE Joint Genome Institute"/>
            <person name="Hess J."/>
            <person name="Skrede I."/>
            <person name="Wolfe B."/>
            <person name="LaButti K."/>
            <person name="Ohm R.A."/>
            <person name="Grigoriev I.V."/>
            <person name="Pringle A."/>
        </authorList>
    </citation>
    <scope>NUCLEOTIDE SEQUENCE [LARGE SCALE GENOMIC DNA]</scope>
    <source>
        <strain evidence="4 5">SKay4041</strain>
    </source>
</reference>
<dbReference type="EMBL" id="KZ302353">
    <property type="protein sequence ID" value="PFH45518.1"/>
    <property type="molecule type" value="Genomic_DNA"/>
</dbReference>
<feature type="domain" description="THO1-MOS11 C-terminal" evidence="3">
    <location>
        <begin position="146"/>
        <end position="166"/>
    </location>
</feature>
<evidence type="ECO:0000256" key="2">
    <source>
        <dbReference type="SAM" id="MobiDB-lite"/>
    </source>
</evidence>
<evidence type="ECO:0000313" key="5">
    <source>
        <dbReference type="Proteomes" id="UP000242287"/>
    </source>
</evidence>
<evidence type="ECO:0000256" key="1">
    <source>
        <dbReference type="ARBA" id="ARBA00022553"/>
    </source>
</evidence>
<feature type="compositionally biased region" description="Low complexity" evidence="2">
    <location>
        <begin position="57"/>
        <end position="68"/>
    </location>
</feature>
<evidence type="ECO:0000313" key="4">
    <source>
        <dbReference type="EMBL" id="PFH45518.1"/>
    </source>
</evidence>